<comment type="caution">
    <text evidence="1">The sequence shown here is derived from an EMBL/GenBank/DDBJ whole genome shotgun (WGS) entry which is preliminary data.</text>
</comment>
<name>A0A8J7RVQ8_9BACT</name>
<gene>
    <name evidence="1" type="ORF">NATSA_14210</name>
</gene>
<dbReference type="Proteomes" id="UP000673975">
    <property type="component" value="Unassembled WGS sequence"/>
</dbReference>
<proteinExistence type="predicted"/>
<protein>
    <submittedName>
        <fullName evidence="1">Uncharacterized protein</fullName>
    </submittedName>
</protein>
<dbReference type="EMBL" id="JAFIDN010000015">
    <property type="protein sequence ID" value="MBP3193827.1"/>
    <property type="molecule type" value="Genomic_DNA"/>
</dbReference>
<organism evidence="1 2">
    <name type="scientific">Natronogracilivirga saccharolytica</name>
    <dbReference type="NCBI Taxonomy" id="2812953"/>
    <lineage>
        <taxon>Bacteria</taxon>
        <taxon>Pseudomonadati</taxon>
        <taxon>Balneolota</taxon>
        <taxon>Balneolia</taxon>
        <taxon>Balneolales</taxon>
        <taxon>Cyclonatronaceae</taxon>
        <taxon>Natronogracilivirga</taxon>
    </lineage>
</organism>
<keyword evidence="2" id="KW-1185">Reference proteome</keyword>
<accession>A0A8J7RVQ8</accession>
<sequence>MAGVISCSETYNKGTITLDALIIKSENCSDLKLISDLVKKMGLESKSLSEEDIEDFGLTIFMKQADRTSTVSRETVMPKLDTAYKQ</sequence>
<dbReference type="AlphaFoldDB" id="A0A8J7RVQ8"/>
<reference evidence="1" key="1">
    <citation type="submission" date="2021-02" db="EMBL/GenBank/DDBJ databases">
        <title>Natronogracilivirga saccharolytica gen. nov. sp. nov. a new anaerobic, haloalkiliphilic carbohydrate-fermenting bacterium from soda lake and proposing of Cyclonatronumiaceae fam. nov. in the phylum Balneolaeota.</title>
        <authorList>
            <person name="Zhilina T.N."/>
            <person name="Sorokin D.Y."/>
            <person name="Zavarzina D.G."/>
            <person name="Toshchakov S.V."/>
            <person name="Kublanov I.V."/>
        </authorList>
    </citation>
    <scope>NUCLEOTIDE SEQUENCE</scope>
    <source>
        <strain evidence="1">Z-1702</strain>
    </source>
</reference>
<evidence type="ECO:0000313" key="2">
    <source>
        <dbReference type="Proteomes" id="UP000673975"/>
    </source>
</evidence>
<evidence type="ECO:0000313" key="1">
    <source>
        <dbReference type="EMBL" id="MBP3193827.1"/>
    </source>
</evidence>